<gene>
    <name evidence="3" type="ORF">SAMN02745138_00664</name>
</gene>
<feature type="domain" description="M23ase beta-sheet core" evidence="2">
    <location>
        <begin position="143"/>
        <end position="238"/>
    </location>
</feature>
<evidence type="ECO:0000256" key="1">
    <source>
        <dbReference type="SAM" id="MobiDB-lite"/>
    </source>
</evidence>
<dbReference type="InterPro" id="IPR011055">
    <property type="entry name" value="Dup_hybrid_motif"/>
</dbReference>
<feature type="region of interest" description="Disordered" evidence="1">
    <location>
        <begin position="41"/>
        <end position="106"/>
    </location>
</feature>
<dbReference type="SUPFAM" id="SSF51261">
    <property type="entry name" value="Duplicated hybrid motif"/>
    <property type="match status" value="1"/>
</dbReference>
<evidence type="ECO:0000259" key="2">
    <source>
        <dbReference type="Pfam" id="PF01551"/>
    </source>
</evidence>
<dbReference type="Proteomes" id="UP000183975">
    <property type="component" value="Unassembled WGS sequence"/>
</dbReference>
<dbReference type="GO" id="GO:0004222">
    <property type="term" value="F:metalloendopeptidase activity"/>
    <property type="evidence" value="ECO:0007669"/>
    <property type="project" value="TreeGrafter"/>
</dbReference>
<dbReference type="AlphaFoldDB" id="A0A1M6MQR2"/>
<sequence>MKKKNESKMAAVLVSMGLCVVALGAGMTYYTWSNVKEPMTAEESPASPVTVAKSPTLDTAKAQREQMSNDDGEAPDPTPAQEAKTTETKTTSEQKTTEKSTAKAQQTAAVTYVYPVTGETVMPYSVDKAVYDPTLDQYRTNDTLCIAAEAGTEIKAAADGTVAEIKEDDESGRTLVLEHADGTRTTYGPLAADGMAKKGDTVKQGQTVGKLDQPTKYQAALGSHLVFAMEVNGERVDPAKKLEK</sequence>
<dbReference type="EMBL" id="FRAH01000007">
    <property type="protein sequence ID" value="SHJ85736.1"/>
    <property type="molecule type" value="Genomic_DNA"/>
</dbReference>
<dbReference type="InterPro" id="IPR016047">
    <property type="entry name" value="M23ase_b-sheet_dom"/>
</dbReference>
<feature type="compositionally biased region" description="Basic and acidic residues" evidence="1">
    <location>
        <begin position="84"/>
        <end position="101"/>
    </location>
</feature>
<dbReference type="PANTHER" id="PTHR21666">
    <property type="entry name" value="PEPTIDASE-RELATED"/>
    <property type="match status" value="1"/>
</dbReference>
<name>A0A1M6MQR2_9FIRM</name>
<accession>A0A1M6MQR2</accession>
<dbReference type="Pfam" id="PF01551">
    <property type="entry name" value="Peptidase_M23"/>
    <property type="match status" value="1"/>
</dbReference>
<reference evidence="3 4" key="1">
    <citation type="submission" date="2016-11" db="EMBL/GenBank/DDBJ databases">
        <authorList>
            <person name="Jaros S."/>
            <person name="Januszkiewicz K."/>
            <person name="Wedrychowicz H."/>
        </authorList>
    </citation>
    <scope>NUCLEOTIDE SEQUENCE [LARGE SCALE GENOMIC DNA]</scope>
    <source>
        <strain evidence="3 4">DSM 14214</strain>
    </source>
</reference>
<dbReference type="RefSeq" id="WP_072849113.1">
    <property type="nucleotide sequence ID" value="NZ_FRAH01000007.1"/>
</dbReference>
<evidence type="ECO:0000313" key="4">
    <source>
        <dbReference type="Proteomes" id="UP000183975"/>
    </source>
</evidence>
<dbReference type="CDD" id="cd12797">
    <property type="entry name" value="M23_peptidase"/>
    <property type="match status" value="1"/>
</dbReference>
<dbReference type="OrthoDB" id="1938544at2"/>
<keyword evidence="3" id="KW-0378">Hydrolase</keyword>
<protein>
    <submittedName>
        <fullName evidence="3">Murein DD-endopeptidase MepM and murein hydrolase activator NlpD, contain LysM domain</fullName>
    </submittedName>
</protein>
<dbReference type="InterPro" id="IPR050570">
    <property type="entry name" value="Cell_wall_metabolism_enzyme"/>
</dbReference>
<proteinExistence type="predicted"/>
<organism evidence="3 4">
    <name type="scientific">Anaerotignum lactatifermentans DSM 14214</name>
    <dbReference type="NCBI Taxonomy" id="1121323"/>
    <lineage>
        <taxon>Bacteria</taxon>
        <taxon>Bacillati</taxon>
        <taxon>Bacillota</taxon>
        <taxon>Clostridia</taxon>
        <taxon>Lachnospirales</taxon>
        <taxon>Anaerotignaceae</taxon>
        <taxon>Anaerotignum</taxon>
    </lineage>
</organism>
<dbReference type="PANTHER" id="PTHR21666:SF270">
    <property type="entry name" value="MUREIN HYDROLASE ACTIVATOR ENVC"/>
    <property type="match status" value="1"/>
</dbReference>
<dbReference type="Gene3D" id="2.70.70.10">
    <property type="entry name" value="Glucose Permease (Domain IIA)"/>
    <property type="match status" value="1"/>
</dbReference>
<evidence type="ECO:0000313" key="3">
    <source>
        <dbReference type="EMBL" id="SHJ85736.1"/>
    </source>
</evidence>
<keyword evidence="4" id="KW-1185">Reference proteome</keyword>